<accession>A0A1R0H3A1</accession>
<sequence>MPRTQSGEKLRSIDVKIFSDNTNAISHIKRFGGTHYSSFFSISEELWQDCLNTGTIPKLYTYHQLKYFGRYISHLTTQAEYSD</sequence>
<organism evidence="1 2">
    <name type="scientific">Smittium mucronatum</name>
    <dbReference type="NCBI Taxonomy" id="133383"/>
    <lineage>
        <taxon>Eukaryota</taxon>
        <taxon>Fungi</taxon>
        <taxon>Fungi incertae sedis</taxon>
        <taxon>Zoopagomycota</taxon>
        <taxon>Kickxellomycotina</taxon>
        <taxon>Harpellomycetes</taxon>
        <taxon>Harpellales</taxon>
        <taxon>Legeriomycetaceae</taxon>
        <taxon>Smittium</taxon>
    </lineage>
</organism>
<dbReference type="Proteomes" id="UP000187455">
    <property type="component" value="Unassembled WGS sequence"/>
</dbReference>
<name>A0A1R0H3A1_9FUNG</name>
<gene>
    <name evidence="1" type="ORF">AYI68_g2255</name>
</gene>
<keyword evidence="2" id="KW-1185">Reference proteome</keyword>
<reference evidence="1 2" key="1">
    <citation type="journal article" date="2016" name="Mol. Biol. Evol.">
        <title>Genome-Wide Survey of Gut Fungi (Harpellales) Reveals the First Horizontally Transferred Ubiquitin Gene from a Mosquito Host.</title>
        <authorList>
            <person name="Wang Y."/>
            <person name="White M.M."/>
            <person name="Kvist S."/>
            <person name="Moncalvo J.M."/>
        </authorList>
    </citation>
    <scope>NUCLEOTIDE SEQUENCE [LARGE SCALE GENOMIC DNA]</scope>
    <source>
        <strain evidence="1 2">ALG-7-W6</strain>
    </source>
</reference>
<protein>
    <submittedName>
        <fullName evidence="1">Uncharacterized protein</fullName>
    </submittedName>
</protein>
<dbReference type="AlphaFoldDB" id="A0A1R0H3A1"/>
<proteinExistence type="predicted"/>
<dbReference type="EMBL" id="LSSL01000824">
    <property type="protein sequence ID" value="OLY83601.1"/>
    <property type="molecule type" value="Genomic_DNA"/>
</dbReference>
<comment type="caution">
    <text evidence="1">The sequence shown here is derived from an EMBL/GenBank/DDBJ whole genome shotgun (WGS) entry which is preliminary data.</text>
</comment>
<evidence type="ECO:0000313" key="2">
    <source>
        <dbReference type="Proteomes" id="UP000187455"/>
    </source>
</evidence>
<evidence type="ECO:0000313" key="1">
    <source>
        <dbReference type="EMBL" id="OLY83601.1"/>
    </source>
</evidence>